<dbReference type="InterPro" id="IPR003615">
    <property type="entry name" value="HNH_nuc"/>
</dbReference>
<dbReference type="SMART" id="SM00507">
    <property type="entry name" value="HNHc"/>
    <property type="match status" value="1"/>
</dbReference>
<keyword evidence="3" id="KW-0378">Hydrolase</keyword>
<dbReference type="GO" id="GO:0004519">
    <property type="term" value="F:endonuclease activity"/>
    <property type="evidence" value="ECO:0007669"/>
    <property type="project" value="UniProtKB-KW"/>
</dbReference>
<dbReference type="Proteomes" id="UP001144372">
    <property type="component" value="Unassembled WGS sequence"/>
</dbReference>
<dbReference type="PANTHER" id="PTHR33877">
    <property type="entry name" value="SLL1193 PROTEIN"/>
    <property type="match status" value="1"/>
</dbReference>
<proteinExistence type="predicted"/>
<keyword evidence="4" id="KW-1185">Reference proteome</keyword>
<dbReference type="InterPro" id="IPR052892">
    <property type="entry name" value="NA-targeting_endonuclease"/>
</dbReference>
<protein>
    <submittedName>
        <fullName evidence="3">HNH endonuclease</fullName>
    </submittedName>
</protein>
<keyword evidence="3" id="KW-0255">Endonuclease</keyword>
<reference evidence="3" key="1">
    <citation type="submission" date="2022-12" db="EMBL/GenBank/DDBJ databases">
        <title>Reference genome sequencing for broad-spectrum identification of bacterial and archaeal isolates by mass spectrometry.</title>
        <authorList>
            <person name="Sekiguchi Y."/>
            <person name="Tourlousse D.M."/>
        </authorList>
    </citation>
    <scope>NUCLEOTIDE SEQUENCE</scope>
    <source>
        <strain evidence="3">ASRB1</strain>
    </source>
</reference>
<keyword evidence="3" id="KW-0540">Nuclease</keyword>
<organism evidence="3 4">
    <name type="scientific">Desulforhabdus amnigena</name>
    <dbReference type="NCBI Taxonomy" id="40218"/>
    <lineage>
        <taxon>Bacteria</taxon>
        <taxon>Pseudomonadati</taxon>
        <taxon>Thermodesulfobacteriota</taxon>
        <taxon>Syntrophobacteria</taxon>
        <taxon>Syntrophobacterales</taxon>
        <taxon>Syntrophobacteraceae</taxon>
        <taxon>Desulforhabdus</taxon>
    </lineage>
</organism>
<sequence length="125" mass="14732">MEFYSNMSVFLVTASPESVRREKEKARALRKTQWWQRQVSKGICYYCRKPTPPEELTMDHVIPLIRDGKSTKGNVVAACKTCNNQKKYLLPIEWEAYLRDFSAEESTKEKYNWKDQSEGNRDGRM</sequence>
<dbReference type="PANTHER" id="PTHR33877:SF1">
    <property type="entry name" value="TYPE IV METHYL-DIRECTED RESTRICTION ENZYME ECOKMCRA"/>
    <property type="match status" value="1"/>
</dbReference>
<dbReference type="EMBL" id="BSDR01000001">
    <property type="protein sequence ID" value="GLI34131.1"/>
    <property type="molecule type" value="Genomic_DNA"/>
</dbReference>
<gene>
    <name evidence="3" type="ORF">DAMNIGENAA_15640</name>
</gene>
<evidence type="ECO:0000313" key="4">
    <source>
        <dbReference type="Proteomes" id="UP001144372"/>
    </source>
</evidence>
<feature type="domain" description="HNH nuclease" evidence="2">
    <location>
        <begin position="33"/>
        <end position="84"/>
    </location>
</feature>
<evidence type="ECO:0000256" key="1">
    <source>
        <dbReference type="SAM" id="MobiDB-lite"/>
    </source>
</evidence>
<dbReference type="AlphaFoldDB" id="A0A9W6FTT9"/>
<name>A0A9W6FTT9_9BACT</name>
<evidence type="ECO:0000313" key="3">
    <source>
        <dbReference type="EMBL" id="GLI34131.1"/>
    </source>
</evidence>
<dbReference type="InterPro" id="IPR029471">
    <property type="entry name" value="HNH_5"/>
</dbReference>
<dbReference type="Pfam" id="PF14279">
    <property type="entry name" value="HNH_5"/>
    <property type="match status" value="1"/>
</dbReference>
<accession>A0A9W6FTT9</accession>
<dbReference type="CDD" id="cd00085">
    <property type="entry name" value="HNHc"/>
    <property type="match status" value="1"/>
</dbReference>
<dbReference type="Gene3D" id="1.10.30.50">
    <property type="match status" value="1"/>
</dbReference>
<evidence type="ECO:0000259" key="2">
    <source>
        <dbReference type="SMART" id="SM00507"/>
    </source>
</evidence>
<comment type="caution">
    <text evidence="3">The sequence shown here is derived from an EMBL/GenBank/DDBJ whole genome shotgun (WGS) entry which is preliminary data.</text>
</comment>
<feature type="region of interest" description="Disordered" evidence="1">
    <location>
        <begin position="104"/>
        <end position="125"/>
    </location>
</feature>